<dbReference type="OrthoDB" id="9782201at2"/>
<organism evidence="6 7">
    <name type="scientific">Radiobacillus deserti</name>
    <dbReference type="NCBI Taxonomy" id="2594883"/>
    <lineage>
        <taxon>Bacteria</taxon>
        <taxon>Bacillati</taxon>
        <taxon>Bacillota</taxon>
        <taxon>Bacilli</taxon>
        <taxon>Bacillales</taxon>
        <taxon>Bacillaceae</taxon>
        <taxon>Radiobacillus</taxon>
    </lineage>
</organism>
<comment type="function">
    <text evidence="5">Bifunctional serine/threonine kinase and phosphorylase involved in the regulation of the pyruvate, phosphate dikinase (PPDK) by catalyzing its phosphorylation/dephosphorylation.</text>
</comment>
<evidence type="ECO:0000313" key="7">
    <source>
        <dbReference type="Proteomes" id="UP000315215"/>
    </source>
</evidence>
<dbReference type="NCBIfam" id="NF003742">
    <property type="entry name" value="PRK05339.1"/>
    <property type="match status" value="1"/>
</dbReference>
<dbReference type="RefSeq" id="WP_143893012.1">
    <property type="nucleotide sequence ID" value="NZ_CP041666.1"/>
</dbReference>
<dbReference type="Proteomes" id="UP000315215">
    <property type="component" value="Chromosome"/>
</dbReference>
<name>A0A516KEV3_9BACI</name>
<dbReference type="EC" id="2.7.4.27" evidence="5"/>
<feature type="binding site" evidence="5">
    <location>
        <begin position="151"/>
        <end position="158"/>
    </location>
    <ligand>
        <name>ADP</name>
        <dbReference type="ChEBI" id="CHEBI:456216"/>
    </ligand>
</feature>
<evidence type="ECO:0000256" key="1">
    <source>
        <dbReference type="ARBA" id="ARBA00022527"/>
    </source>
</evidence>
<evidence type="ECO:0000256" key="2">
    <source>
        <dbReference type="ARBA" id="ARBA00022679"/>
    </source>
</evidence>
<accession>A0A516KEV3</accession>
<dbReference type="EC" id="2.7.11.32" evidence="5"/>
<keyword evidence="7" id="KW-1185">Reference proteome</keyword>
<keyword evidence="2 5" id="KW-0808">Transferase</keyword>
<dbReference type="GO" id="GO:0016776">
    <property type="term" value="F:phosphotransferase activity, phosphate group as acceptor"/>
    <property type="evidence" value="ECO:0007669"/>
    <property type="project" value="UniProtKB-UniRule"/>
</dbReference>
<dbReference type="Pfam" id="PF03618">
    <property type="entry name" value="Kinase-PPPase"/>
    <property type="match status" value="1"/>
</dbReference>
<comment type="catalytic activity">
    <reaction evidence="5">
        <text>N(tele)-phospho-L-histidyl/O-phospho-L-threonyl-[pyruvate, phosphate dikinase] + phosphate + H(+) = N(tele)-phospho-L-histidyl/L-threonyl-[pyruvate, phosphate dikinase] + diphosphate</text>
        <dbReference type="Rhea" id="RHEA:43696"/>
        <dbReference type="Rhea" id="RHEA-COMP:10650"/>
        <dbReference type="Rhea" id="RHEA-COMP:10651"/>
        <dbReference type="ChEBI" id="CHEBI:15378"/>
        <dbReference type="ChEBI" id="CHEBI:30013"/>
        <dbReference type="ChEBI" id="CHEBI:33019"/>
        <dbReference type="ChEBI" id="CHEBI:43474"/>
        <dbReference type="ChEBI" id="CHEBI:61977"/>
        <dbReference type="ChEBI" id="CHEBI:83586"/>
        <dbReference type="EC" id="2.7.4.27"/>
    </reaction>
</comment>
<dbReference type="InterPro" id="IPR005177">
    <property type="entry name" value="Kinase-pyrophosphorylase"/>
</dbReference>
<evidence type="ECO:0000256" key="4">
    <source>
        <dbReference type="ARBA" id="ARBA00022777"/>
    </source>
</evidence>
<reference evidence="6 7" key="1">
    <citation type="submission" date="2019-07" db="EMBL/GenBank/DDBJ databases">
        <authorList>
            <person name="Li J."/>
        </authorList>
    </citation>
    <scope>NUCLEOTIDE SEQUENCE [LARGE SCALE GENOMIC DNA]</scope>
    <source>
        <strain evidence="6 7">TKL69</strain>
    </source>
</reference>
<dbReference type="GO" id="GO:0004674">
    <property type="term" value="F:protein serine/threonine kinase activity"/>
    <property type="evidence" value="ECO:0007669"/>
    <property type="project" value="UniProtKB-UniRule"/>
</dbReference>
<evidence type="ECO:0000256" key="5">
    <source>
        <dbReference type="HAMAP-Rule" id="MF_00921"/>
    </source>
</evidence>
<dbReference type="PANTHER" id="PTHR31756:SF3">
    <property type="entry name" value="PYRUVATE, PHOSPHATE DIKINASE REGULATORY PROTEIN 1, CHLOROPLASTIC"/>
    <property type="match status" value="1"/>
</dbReference>
<comment type="catalytic activity">
    <reaction evidence="5">
        <text>N(tele)-phospho-L-histidyl/L-threonyl-[pyruvate, phosphate dikinase] + ADP = N(tele)-phospho-L-histidyl/O-phospho-L-threonyl-[pyruvate, phosphate dikinase] + AMP + H(+)</text>
        <dbReference type="Rhea" id="RHEA:43692"/>
        <dbReference type="Rhea" id="RHEA-COMP:10650"/>
        <dbReference type="Rhea" id="RHEA-COMP:10651"/>
        <dbReference type="ChEBI" id="CHEBI:15378"/>
        <dbReference type="ChEBI" id="CHEBI:30013"/>
        <dbReference type="ChEBI" id="CHEBI:61977"/>
        <dbReference type="ChEBI" id="CHEBI:83586"/>
        <dbReference type="ChEBI" id="CHEBI:456215"/>
        <dbReference type="ChEBI" id="CHEBI:456216"/>
        <dbReference type="EC" id="2.7.11.32"/>
    </reaction>
</comment>
<keyword evidence="3 5" id="KW-0547">Nucleotide-binding</keyword>
<gene>
    <name evidence="6" type="ORF">FN924_06995</name>
</gene>
<dbReference type="GO" id="GO:0005524">
    <property type="term" value="F:ATP binding"/>
    <property type="evidence" value="ECO:0007669"/>
    <property type="project" value="InterPro"/>
</dbReference>
<protein>
    <recommendedName>
        <fullName evidence="5">Putative pyruvate, phosphate dikinase regulatory protein</fullName>
        <shortName evidence="5">PPDK regulatory protein</shortName>
        <ecNumber evidence="5">2.7.11.32</ecNumber>
        <ecNumber evidence="5">2.7.4.27</ecNumber>
    </recommendedName>
</protein>
<sequence>MTNKDRIIYVCSDAVGETAEAVARATMRQFSNETIQIRRYGHVESEDQIHSLMDQVQKTGGIMAYTLVQPELREKMKQEAIDRNIKAVDVMGPLMQAYVDTYNSEPKQLPGLRHELDEDYFRRIEAIEFAVKYDDGRDARGFLKAQVVLVGVSRTSKTPISIFLGHKGIKVANLPILPDVKPPQELYEAKNPFIIGLTMDLDNLLQIRKERLKAIGLPDDAKYASEDQVRKELEQSKKIMEELNCPIINVSNKSIEETAGIIMTYLDKRFEDQSK</sequence>
<proteinExistence type="inferred from homology"/>
<evidence type="ECO:0000256" key="3">
    <source>
        <dbReference type="ARBA" id="ARBA00022741"/>
    </source>
</evidence>
<dbReference type="GO" id="GO:0043531">
    <property type="term" value="F:ADP binding"/>
    <property type="evidence" value="ECO:0007669"/>
    <property type="project" value="UniProtKB-UniRule"/>
</dbReference>
<dbReference type="AlphaFoldDB" id="A0A516KEV3"/>
<keyword evidence="4 5" id="KW-0418">Kinase</keyword>
<dbReference type="InterPro" id="IPR026565">
    <property type="entry name" value="PPDK_reg"/>
</dbReference>
<dbReference type="EMBL" id="CP041666">
    <property type="protein sequence ID" value="QDP39933.1"/>
    <property type="molecule type" value="Genomic_DNA"/>
</dbReference>
<comment type="similarity">
    <text evidence="5">Belongs to the pyruvate, phosphate/water dikinase regulatory protein family. PDRP subfamily.</text>
</comment>
<dbReference type="PANTHER" id="PTHR31756">
    <property type="entry name" value="PYRUVATE, PHOSPHATE DIKINASE REGULATORY PROTEIN 1, CHLOROPLASTIC"/>
    <property type="match status" value="1"/>
</dbReference>
<dbReference type="KEGG" id="aqt:FN924_06995"/>
<dbReference type="HAMAP" id="MF_00921">
    <property type="entry name" value="PDRP"/>
    <property type="match status" value="1"/>
</dbReference>
<evidence type="ECO:0000313" key="6">
    <source>
        <dbReference type="EMBL" id="QDP39933.1"/>
    </source>
</evidence>
<keyword evidence="1 5" id="KW-0723">Serine/threonine-protein kinase</keyword>